<dbReference type="KEGG" id="smam:Mal15_50840"/>
<reference evidence="3 4" key="1">
    <citation type="submission" date="2019-02" db="EMBL/GenBank/DDBJ databases">
        <title>Planctomycetal bacteria perform biofilm scaping via a novel small molecule.</title>
        <authorList>
            <person name="Jeske O."/>
            <person name="Boedeker C."/>
            <person name="Wiegand S."/>
            <person name="Breitling P."/>
            <person name="Kallscheuer N."/>
            <person name="Jogler M."/>
            <person name="Rohde M."/>
            <person name="Petersen J."/>
            <person name="Medema M.H."/>
            <person name="Surup F."/>
            <person name="Jogler C."/>
        </authorList>
    </citation>
    <scope>NUCLEOTIDE SEQUENCE [LARGE SCALE GENOMIC DNA]</scope>
    <source>
        <strain evidence="3 4">Mal15</strain>
    </source>
</reference>
<dbReference type="CDD" id="cd03398">
    <property type="entry name" value="PAP2_haloperoxidase"/>
    <property type="match status" value="1"/>
</dbReference>
<evidence type="ECO:0000259" key="2">
    <source>
        <dbReference type="Pfam" id="PF22778"/>
    </source>
</evidence>
<evidence type="ECO:0000313" key="3">
    <source>
        <dbReference type="EMBL" id="QEG01008.1"/>
    </source>
</evidence>
<feature type="domain" description="Vanadium-dependent haloperoxidase NapH1-like second helical-bundle" evidence="2">
    <location>
        <begin position="637"/>
        <end position="825"/>
    </location>
</feature>
<dbReference type="Pfam" id="PF00404">
    <property type="entry name" value="Dockerin_1"/>
    <property type="match status" value="1"/>
</dbReference>
<dbReference type="PANTHER" id="PTHR34599:SF2">
    <property type="entry name" value="TRAF-TYPE DOMAIN-CONTAINING PROTEIN"/>
    <property type="match status" value="1"/>
</dbReference>
<dbReference type="AlphaFoldDB" id="A0A5B9MPZ4"/>
<dbReference type="Gene3D" id="1.20.144.10">
    <property type="entry name" value="Phosphatidic acid phosphatase type 2/haloperoxidase"/>
    <property type="match status" value="1"/>
</dbReference>
<dbReference type="InterPro" id="IPR016119">
    <property type="entry name" value="Br/Cl_peroxidase_C"/>
</dbReference>
<dbReference type="InterPro" id="IPR052559">
    <property type="entry name" value="V-haloperoxidase"/>
</dbReference>
<feature type="domain" description="DUF6851" evidence="1">
    <location>
        <begin position="357"/>
        <end position="496"/>
    </location>
</feature>
<dbReference type="Gene3D" id="1.10.606.10">
    <property type="entry name" value="Vanadium-containing Chloroperoxidase, domain 2"/>
    <property type="match status" value="1"/>
</dbReference>
<accession>A0A5B9MPZ4</accession>
<dbReference type="EMBL" id="CP036264">
    <property type="protein sequence ID" value="QEG01008.1"/>
    <property type="molecule type" value="Genomic_DNA"/>
</dbReference>
<dbReference type="PANTHER" id="PTHR34599">
    <property type="entry name" value="PEROXIDASE-RELATED"/>
    <property type="match status" value="1"/>
</dbReference>
<dbReference type="Proteomes" id="UP000321353">
    <property type="component" value="Chromosome"/>
</dbReference>
<dbReference type="InterPro" id="IPR055161">
    <property type="entry name" value="NapH1-like_2nd"/>
</dbReference>
<protein>
    <recommendedName>
        <fullName evidence="5">PAP2 superfamily protein</fullName>
    </recommendedName>
</protein>
<name>A0A5B9MPZ4_9BACT</name>
<sequence>MRKQVTGDHTQRRRRNRRRGQFERLAERMLLAGDLQSPYQPRDVNLDLQVSQLDALAVIDLLRDQPTPQLGAGFFPDVTGNGEVTPHDVLLVINELIDDDPAIASRLIHDSGFAGQANYDLLTNAPGIEIWASEFLDEIELSIDGTPFDNLSGFEVDGRLVLSDNDIDGLVSGRLEDGDHEIAISIPGRNASIEFILSIDRTVPTPVLDADEGRLRLRQRSVEFLFDEPLAPEAIGESNYAVEVTAAGNVIDSVPIETVTQNAAHRLTLGFADKLNDGEYRITLSPRLCDLAGNEISAGQFPLLVHQTADLVMDPHSQFVTVSTADPTISVRWDVAAQKGVVATSPGPTVASRAYAMVHTAMFDAWSAYDADAVSTVNQDVLQRPASENTDANKAEAMSHAAYRVLLDLFPEARHVFDDLMIALGYDRDNQSTDVTTPAGIGNVMAAELLKVRHADGSNQLGDSPDGVSGVRYSNVSAYAPVNAVGQTLVIGAWTPEYVPIDATATTAIREQRFLTPHWSDVTPFSLTTASQFRPEPPEPFLLVDGTVDLVSKTITLADQSVVNLDRSLIGTLINPDFIAQAQRVIDASADLTDRQKLIAEFWEDGGSTSFPPGTWMSFGQFLSGRDEHSLDQDAGLFFALSNAVFDAGIATWEAKAFYDYARPVRVIRELGELGLIGELDQASGSYLIDVWSPLTGTTESIAATEFLTYQTPGSDPSPPFAEYTSGHSSFSAAGATILELFAGSPEFGGEVSFDVGESRFEPGDVPAAAVTLQWPTFRDAADEAGLSRIYGGIHFDDGDLRGRKLGNDIGMAVWQRAQQYIDGTIGSS</sequence>
<dbReference type="GO" id="GO:0004601">
    <property type="term" value="F:peroxidase activity"/>
    <property type="evidence" value="ECO:0007669"/>
    <property type="project" value="InterPro"/>
</dbReference>
<gene>
    <name evidence="3" type="ORF">Mal15_50840</name>
</gene>
<evidence type="ECO:0000259" key="1">
    <source>
        <dbReference type="Pfam" id="PF21167"/>
    </source>
</evidence>
<dbReference type="InterPro" id="IPR036938">
    <property type="entry name" value="PAP2/HPO_sf"/>
</dbReference>
<dbReference type="InterPro" id="IPR002105">
    <property type="entry name" value="Dockerin_1_rpt"/>
</dbReference>
<dbReference type="SUPFAM" id="SSF48317">
    <property type="entry name" value="Acid phosphatase/Vanadium-dependent haloperoxidase"/>
    <property type="match status" value="1"/>
</dbReference>
<dbReference type="GO" id="GO:0000272">
    <property type="term" value="P:polysaccharide catabolic process"/>
    <property type="evidence" value="ECO:0007669"/>
    <property type="project" value="InterPro"/>
</dbReference>
<evidence type="ECO:0008006" key="5">
    <source>
        <dbReference type="Google" id="ProtNLM"/>
    </source>
</evidence>
<organism evidence="3 4">
    <name type="scientific">Stieleria maiorica</name>
    <dbReference type="NCBI Taxonomy" id="2795974"/>
    <lineage>
        <taxon>Bacteria</taxon>
        <taxon>Pseudomonadati</taxon>
        <taxon>Planctomycetota</taxon>
        <taxon>Planctomycetia</taxon>
        <taxon>Pirellulales</taxon>
        <taxon>Pirellulaceae</taxon>
        <taxon>Stieleria</taxon>
    </lineage>
</organism>
<dbReference type="Pfam" id="PF21167">
    <property type="entry name" value="DUF6851"/>
    <property type="match status" value="1"/>
</dbReference>
<dbReference type="GO" id="GO:0004553">
    <property type="term" value="F:hydrolase activity, hydrolyzing O-glycosyl compounds"/>
    <property type="evidence" value="ECO:0007669"/>
    <property type="project" value="InterPro"/>
</dbReference>
<keyword evidence="4" id="KW-1185">Reference proteome</keyword>
<evidence type="ECO:0000313" key="4">
    <source>
        <dbReference type="Proteomes" id="UP000321353"/>
    </source>
</evidence>
<proteinExistence type="predicted"/>
<dbReference type="InterPro" id="IPR049283">
    <property type="entry name" value="DUF6851"/>
</dbReference>
<dbReference type="Pfam" id="PF22778">
    <property type="entry name" value="VCPO_2nd"/>
    <property type="match status" value="1"/>
</dbReference>